<accession>A0A385ADD5</accession>
<gene>
    <name evidence="2" type="ORF">DT351_04595</name>
</gene>
<evidence type="ECO:0000256" key="1">
    <source>
        <dbReference type="SAM" id="Phobius"/>
    </source>
</evidence>
<sequence length="223" mass="25408">MNLILAIVLYAGLAVFAFGIILLLFFLIFKKRLKAPLIVCLIGLIIAASPVGYNFYMAQKEHREELAKIEKKDKKFDKAERQFIKHIKKSTVATEFITQKYNKVWGELTENRTVNVANVDYNDHDSAVAAEGRRLLAQGKLDDADDYYVSAQGDYQKTKDYATANNRQELVYAKDVLSKTGSFVSVATRPNGTFQEYTDDVYKANQRHVRAIQKLKFSYSSIK</sequence>
<feature type="transmembrane region" description="Helical" evidence="1">
    <location>
        <begin position="35"/>
        <end position="56"/>
    </location>
</feature>
<dbReference type="RefSeq" id="WP_076800695.1">
    <property type="nucleotide sequence ID" value="NZ_CBCPIN010000010.1"/>
</dbReference>
<name>A0A385ADD5_LATCU</name>
<reference evidence="2 3" key="1">
    <citation type="submission" date="2018-07" db="EMBL/GenBank/DDBJ databases">
        <title>Lactobacillus curvatus genome sequence.</title>
        <authorList>
            <person name="Prechtl R."/>
        </authorList>
    </citation>
    <scope>NUCLEOTIDE SEQUENCE [LARGE SCALE GENOMIC DNA]</scope>
    <source>
        <strain evidence="2 3">TMW 1.1928</strain>
    </source>
</reference>
<organism evidence="2 3">
    <name type="scientific">Latilactobacillus curvatus</name>
    <name type="common">Lactobacillus curvatus</name>
    <dbReference type="NCBI Taxonomy" id="28038"/>
    <lineage>
        <taxon>Bacteria</taxon>
        <taxon>Bacillati</taxon>
        <taxon>Bacillota</taxon>
        <taxon>Bacilli</taxon>
        <taxon>Lactobacillales</taxon>
        <taxon>Lactobacillaceae</taxon>
        <taxon>Latilactobacillus</taxon>
    </lineage>
</organism>
<keyword evidence="1" id="KW-0812">Transmembrane</keyword>
<dbReference type="AlphaFoldDB" id="A0A385ADD5"/>
<keyword evidence="1" id="KW-1133">Transmembrane helix</keyword>
<keyword evidence="1" id="KW-0472">Membrane</keyword>
<dbReference type="EMBL" id="CP031003">
    <property type="protein sequence ID" value="AXN35680.1"/>
    <property type="molecule type" value="Genomic_DNA"/>
</dbReference>
<proteinExistence type="predicted"/>
<dbReference type="Proteomes" id="UP000257607">
    <property type="component" value="Chromosome"/>
</dbReference>
<evidence type="ECO:0000313" key="3">
    <source>
        <dbReference type="Proteomes" id="UP000257607"/>
    </source>
</evidence>
<protein>
    <submittedName>
        <fullName evidence="2">Uncharacterized protein</fullName>
    </submittedName>
</protein>
<evidence type="ECO:0000313" key="2">
    <source>
        <dbReference type="EMBL" id="AXN35680.1"/>
    </source>
</evidence>
<feature type="transmembrane region" description="Helical" evidence="1">
    <location>
        <begin position="7"/>
        <end position="29"/>
    </location>
</feature>